<dbReference type="CDD" id="cd08578">
    <property type="entry name" value="GDPD_NUC-2_fungi"/>
    <property type="match status" value="1"/>
</dbReference>
<dbReference type="AlphaFoldDB" id="A0AA35IUG8"/>
<evidence type="ECO:0000256" key="2">
    <source>
        <dbReference type="ARBA" id="ARBA00023043"/>
    </source>
</evidence>
<evidence type="ECO:0000256" key="1">
    <source>
        <dbReference type="ARBA" id="ARBA00022737"/>
    </source>
</evidence>
<dbReference type="Proteomes" id="UP001161438">
    <property type="component" value="Chromosome 16"/>
</dbReference>
<dbReference type="Gene3D" id="1.25.40.20">
    <property type="entry name" value="Ankyrin repeat-containing domain"/>
    <property type="match status" value="2"/>
</dbReference>
<evidence type="ECO:0000259" key="5">
    <source>
        <dbReference type="PROSITE" id="PS51382"/>
    </source>
</evidence>
<dbReference type="Gene3D" id="3.20.20.190">
    <property type="entry name" value="Phosphatidylinositol (PI) phosphodiesterase"/>
    <property type="match status" value="1"/>
</dbReference>
<dbReference type="PROSITE" id="PS50297">
    <property type="entry name" value="ANK_REP_REGION"/>
    <property type="match status" value="1"/>
</dbReference>
<keyword evidence="8" id="KW-1185">Reference proteome</keyword>
<dbReference type="PROSITE" id="PS50088">
    <property type="entry name" value="ANK_REPEAT"/>
    <property type="match status" value="2"/>
</dbReference>
<feature type="region of interest" description="Disordered" evidence="4">
    <location>
        <begin position="212"/>
        <end position="239"/>
    </location>
</feature>
<dbReference type="InterPro" id="IPR030395">
    <property type="entry name" value="GP_PDE_dom"/>
</dbReference>
<dbReference type="InterPro" id="IPR036770">
    <property type="entry name" value="Ankyrin_rpt-contain_sf"/>
</dbReference>
<name>A0AA35IUG8_SACMI</name>
<dbReference type="SMART" id="SM00248">
    <property type="entry name" value="ANK"/>
    <property type="match status" value="6"/>
</dbReference>
<reference evidence="7" key="1">
    <citation type="submission" date="2022-10" db="EMBL/GenBank/DDBJ databases">
        <authorList>
            <person name="Byrne P K."/>
        </authorList>
    </citation>
    <scope>NUCLEOTIDE SEQUENCE</scope>
    <source>
        <strain evidence="7">IFO1815</strain>
    </source>
</reference>
<dbReference type="InterPro" id="IPR004331">
    <property type="entry name" value="SPX_dom"/>
</dbReference>
<dbReference type="PROSITE" id="PS51704">
    <property type="entry name" value="GP_PDE"/>
    <property type="match status" value="1"/>
</dbReference>
<evidence type="ECO:0000256" key="3">
    <source>
        <dbReference type="PROSITE-ProRule" id="PRU00023"/>
    </source>
</evidence>
<dbReference type="GO" id="GO:0006629">
    <property type="term" value="P:lipid metabolic process"/>
    <property type="evidence" value="ECO:0007669"/>
    <property type="project" value="InterPro"/>
</dbReference>
<evidence type="ECO:0008006" key="9">
    <source>
        <dbReference type="Google" id="ProtNLM"/>
    </source>
</evidence>
<protein>
    <recommendedName>
        <fullName evidence="9">Phosphate system positive regulatory protein PHO81</fullName>
    </recommendedName>
</protein>
<dbReference type="Pfam" id="PF25329">
    <property type="entry name" value="C2_GDE1"/>
    <property type="match status" value="1"/>
</dbReference>
<feature type="repeat" description="ANK" evidence="3">
    <location>
        <begin position="581"/>
        <end position="613"/>
    </location>
</feature>
<evidence type="ECO:0000313" key="7">
    <source>
        <dbReference type="EMBL" id="CAI4036727.1"/>
    </source>
</evidence>
<sequence length="1168" mass="132716">MKFGKYLEARQLELAEYNSHFIDYKALKKLIKQLAIPTLKTSSDLDLHLTLDDIDESIIHQRLQENKAAFFFKLERELEKVNGYYLARESDLRIKFNILHSKYKDYKLSGKLNSNQATSFKNLYAAFRKFQKDLRNLEQYVELNKTGFSKALKKWDKRSQSHDKDFYLATVVSIQPIFTRDGPLKLNDETLHILIELNDIDNNNRGVDLQPSTFANDNDDNKSTTSIENKNYNDNNNDNIHRDYKLITSKNSENQLEHLFQETSSSLDMEMEIENWYKEILNIATVKDIQRKHALLRNFRETKIFAYLLKNSSATSHKNVFSLLKNCLTMLFLLLVASSLDDNSLHVFYTCNQDHIDLSYCDEDDQVFSRKNVFHEATSCPNKSRLFILDEALTTSRLSKETVQKLLNARDIHARVPLHYAAELGKLEFVHSLLITNLLEDIDPIDGDSKTPLVLAITNNHIDVVRDLLTIGGANASPVEKPVLDYSKNVISSTKVQFDPLNVACKFNNHDAAKLLLEIRSKQNADHAKNQSSRHLCQPLFKKNSTGLCTLHIVAKIGGDPQLIRLLINYGADPNEIDGFNKWTPIFYAIRSGHSKVISELLKHKARLDIEDDNGHSPLFYALWESHVGVLNELLQPPINASSASTTEIHMRSNTLCLNTIELTPNHDKFDLDIQDSIPDFALPPPIIPLRKYGHNFLEKKIYIKLKLKPGLESIKLTQDNGIIMSSSPGRITLSSNLPEIIPRNVILPVRPGEINSFCKDFSETNDEEDDDEVSEDHDDGEIVFQVDSIDDFSMDFEIFPSFGTRIIAKTTAMPFLFKKAATNSTATMNLPLFDTRLNNIGSLTLDYQIIFPYPGSPLKIIKYEPYWKSTGSDLLTSSKDSNFVTSSSLSGSFISVLVCALNDGTIVAAPKPYIEFKNTKILLNDLTKEQLEKVVDYDFAKIDGSFDRVSLKEYLSSKVVPLRSLLEVIPASVQLVISVCFPTDKEINTIPIKISPFLNINQFIDQLLLIIFEHERFLRHSGSESMRQIVFSSCNWEACSILNWKQPNFPVLLQMKNLSRGSITGKFISDTPNCLKQLAVTPQKMTYLNTEPIDIHTMVQFAINNNLLGVTLPYEVLKICPSLARIIKQNGLLLVASVDEKEQLPTDGGYSGIYYACELLFENNIDM</sequence>
<keyword evidence="2 3" id="KW-0040">ANK repeat</keyword>
<dbReference type="PANTHER" id="PTHR24198:SF165">
    <property type="entry name" value="ANKYRIN REPEAT-CONTAINING PROTEIN-RELATED"/>
    <property type="match status" value="1"/>
</dbReference>
<dbReference type="PANTHER" id="PTHR24198">
    <property type="entry name" value="ANKYRIN REPEAT AND PROTEIN KINASE DOMAIN-CONTAINING PROTEIN"/>
    <property type="match status" value="1"/>
</dbReference>
<dbReference type="Pfam" id="PF03105">
    <property type="entry name" value="SPX"/>
    <property type="match status" value="2"/>
</dbReference>
<proteinExistence type="predicted"/>
<dbReference type="InterPro" id="IPR057506">
    <property type="entry name" value="C2_GPCPD1"/>
</dbReference>
<dbReference type="SUPFAM" id="SSF48403">
    <property type="entry name" value="Ankyrin repeat"/>
    <property type="match status" value="1"/>
</dbReference>
<feature type="compositionally biased region" description="Low complexity" evidence="4">
    <location>
        <begin position="229"/>
        <end position="238"/>
    </location>
</feature>
<organism evidence="7 8">
    <name type="scientific">Saccharomyces mikatae IFO 1815</name>
    <dbReference type="NCBI Taxonomy" id="226126"/>
    <lineage>
        <taxon>Eukaryota</taxon>
        <taxon>Fungi</taxon>
        <taxon>Dikarya</taxon>
        <taxon>Ascomycota</taxon>
        <taxon>Saccharomycotina</taxon>
        <taxon>Saccharomycetes</taxon>
        <taxon>Saccharomycetales</taxon>
        <taxon>Saccharomycetaceae</taxon>
        <taxon>Saccharomyces</taxon>
    </lineage>
</organism>
<dbReference type="InterPro" id="IPR002110">
    <property type="entry name" value="Ankyrin_rpt"/>
</dbReference>
<dbReference type="RefSeq" id="XP_056079845.1">
    <property type="nucleotide sequence ID" value="XM_056226092.1"/>
</dbReference>
<dbReference type="PROSITE" id="PS51382">
    <property type="entry name" value="SPX"/>
    <property type="match status" value="1"/>
</dbReference>
<evidence type="ECO:0000259" key="6">
    <source>
        <dbReference type="PROSITE" id="PS51704"/>
    </source>
</evidence>
<feature type="repeat" description="ANK" evidence="3">
    <location>
        <begin position="546"/>
        <end position="579"/>
    </location>
</feature>
<dbReference type="GeneID" id="80921652"/>
<dbReference type="InterPro" id="IPR017946">
    <property type="entry name" value="PLC-like_Pdiesterase_TIM-brl"/>
</dbReference>
<feature type="domain" description="GP-PDE" evidence="6">
    <location>
        <begin position="861"/>
        <end position="1168"/>
    </location>
</feature>
<keyword evidence="1" id="KW-0677">Repeat</keyword>
<feature type="domain" description="SPX" evidence="5">
    <location>
        <begin position="1"/>
        <end position="169"/>
    </location>
</feature>
<dbReference type="CDD" id="cd14483">
    <property type="entry name" value="SPX_PHO81_NUC-2_like"/>
    <property type="match status" value="1"/>
</dbReference>
<dbReference type="GO" id="GO:0008081">
    <property type="term" value="F:phosphoric diester hydrolase activity"/>
    <property type="evidence" value="ECO:0007669"/>
    <property type="project" value="InterPro"/>
</dbReference>
<gene>
    <name evidence="7" type="primary">SMKI16G0390</name>
    <name evidence="7" type="ORF">SMKI_16G0390</name>
</gene>
<evidence type="ECO:0000256" key="4">
    <source>
        <dbReference type="SAM" id="MobiDB-lite"/>
    </source>
</evidence>
<dbReference type="Pfam" id="PF12796">
    <property type="entry name" value="Ank_2"/>
    <property type="match status" value="2"/>
</dbReference>
<evidence type="ECO:0000313" key="8">
    <source>
        <dbReference type="Proteomes" id="UP001161438"/>
    </source>
</evidence>
<accession>A0AA35IUG8</accession>
<dbReference type="EMBL" id="OX365772">
    <property type="protein sequence ID" value="CAI4036727.1"/>
    <property type="molecule type" value="Genomic_DNA"/>
</dbReference>